<evidence type="ECO:0000256" key="5">
    <source>
        <dbReference type="ARBA" id="ARBA00022801"/>
    </source>
</evidence>
<dbReference type="InterPro" id="IPR017850">
    <property type="entry name" value="Alkaline_phosphatase_core_sf"/>
</dbReference>
<proteinExistence type="inferred from homology"/>
<gene>
    <name evidence="8" type="ORF">GCM10022291_26070</name>
</gene>
<evidence type="ECO:0000256" key="3">
    <source>
        <dbReference type="ARBA" id="ARBA00022723"/>
    </source>
</evidence>
<dbReference type="Pfam" id="PF00884">
    <property type="entry name" value="Sulfatase"/>
    <property type="match status" value="1"/>
</dbReference>
<dbReference type="InterPro" id="IPR050738">
    <property type="entry name" value="Sulfatase"/>
</dbReference>
<dbReference type="RefSeq" id="WP_344788717.1">
    <property type="nucleotide sequence ID" value="NZ_BAABCA010000005.1"/>
</dbReference>
<keyword evidence="6" id="KW-0106">Calcium</keyword>
<evidence type="ECO:0000259" key="7">
    <source>
        <dbReference type="Pfam" id="PF00884"/>
    </source>
</evidence>
<comment type="cofactor">
    <cofactor evidence="1">
        <name>Ca(2+)</name>
        <dbReference type="ChEBI" id="CHEBI:29108"/>
    </cofactor>
</comment>
<keyword evidence="3" id="KW-0479">Metal-binding</keyword>
<evidence type="ECO:0000313" key="8">
    <source>
        <dbReference type="EMBL" id="GAA4237857.1"/>
    </source>
</evidence>
<dbReference type="Proteomes" id="UP001501496">
    <property type="component" value="Unassembled WGS sequence"/>
</dbReference>
<reference evidence="9" key="1">
    <citation type="journal article" date="2019" name="Int. J. Syst. Evol. Microbiol.">
        <title>The Global Catalogue of Microorganisms (GCM) 10K type strain sequencing project: providing services to taxonomists for standard genome sequencing and annotation.</title>
        <authorList>
            <consortium name="The Broad Institute Genomics Platform"/>
            <consortium name="The Broad Institute Genome Sequencing Center for Infectious Disease"/>
            <person name="Wu L."/>
            <person name="Ma J."/>
        </authorList>
    </citation>
    <scope>NUCLEOTIDE SEQUENCE [LARGE SCALE GENOMIC DNA]</scope>
    <source>
        <strain evidence="9">JCM 17630</strain>
    </source>
</reference>
<evidence type="ECO:0000256" key="6">
    <source>
        <dbReference type="ARBA" id="ARBA00022837"/>
    </source>
</evidence>
<dbReference type="PANTHER" id="PTHR42693">
    <property type="entry name" value="ARYLSULFATASE FAMILY MEMBER"/>
    <property type="match status" value="1"/>
</dbReference>
<dbReference type="SUPFAM" id="SSF53649">
    <property type="entry name" value="Alkaline phosphatase-like"/>
    <property type="match status" value="1"/>
</dbReference>
<protein>
    <submittedName>
        <fullName evidence="8">Sulfatase</fullName>
    </submittedName>
</protein>
<accession>A0ABP8CDA4</accession>
<evidence type="ECO:0000256" key="2">
    <source>
        <dbReference type="ARBA" id="ARBA00008779"/>
    </source>
</evidence>
<comment type="similarity">
    <text evidence="2">Belongs to the sulfatase family.</text>
</comment>
<dbReference type="Gene3D" id="3.30.1120.10">
    <property type="match status" value="1"/>
</dbReference>
<sequence length="472" mass="53464">MIRSLIKLAFLFPVFVFSQEVKPNIVFLLVDDVGWGDFGCYGANFNETPNIDKLSSQGMLFTNGYAACTVCSPSRAAILTGKYPARTHLTDWIDGHPYPHAKLKVPDWTMKMNHDEVLLPEALKEGGYNTVFLGKWHLMPIGQEDFESHYPTNHGFDINIAGREWGAPKGRGKYFSPFDMPNLDNGKKDDFLTDKLTDAAVTILDTINKEKPFLLYFSYYTIHGPIMAPKALISKYEEKAKTFKNTKNEYLNPARAGMVEKLDNSVGVLMQKLENLGIADNTIVILTGDNGGNYDETTNGLKGYKGFSHEGGTREPFLVKWPNKVKAGAVCNEKVIGTDFYPTILDMAGLKLKPKQHIDGLSIMPLLTGKKTKLKRDKLYWHYPHYHRTKPYGAIRNGDWKLIEFFEDGKLELYNLKTDPNETLNISESNPNKVKYLLKDLKKWRKSVGAQMMTPNPNYNAELADKRAKKKK</sequence>
<organism evidence="8 9">
    <name type="scientific">Postechiella marina</name>
    <dbReference type="NCBI Taxonomy" id="943941"/>
    <lineage>
        <taxon>Bacteria</taxon>
        <taxon>Pseudomonadati</taxon>
        <taxon>Bacteroidota</taxon>
        <taxon>Flavobacteriia</taxon>
        <taxon>Flavobacteriales</taxon>
        <taxon>Flavobacteriaceae</taxon>
        <taxon>Postechiella</taxon>
    </lineage>
</organism>
<evidence type="ECO:0000256" key="4">
    <source>
        <dbReference type="ARBA" id="ARBA00022729"/>
    </source>
</evidence>
<dbReference type="CDD" id="cd16144">
    <property type="entry name" value="ARS_like"/>
    <property type="match status" value="1"/>
</dbReference>
<evidence type="ECO:0000256" key="1">
    <source>
        <dbReference type="ARBA" id="ARBA00001913"/>
    </source>
</evidence>
<dbReference type="PANTHER" id="PTHR42693:SF42">
    <property type="entry name" value="ARYLSULFATASE G"/>
    <property type="match status" value="1"/>
</dbReference>
<feature type="domain" description="Sulfatase N-terminal" evidence="7">
    <location>
        <begin position="23"/>
        <end position="349"/>
    </location>
</feature>
<evidence type="ECO:0000313" key="9">
    <source>
        <dbReference type="Proteomes" id="UP001501496"/>
    </source>
</evidence>
<keyword evidence="5" id="KW-0378">Hydrolase</keyword>
<dbReference type="EMBL" id="BAABCA010000005">
    <property type="protein sequence ID" value="GAA4237857.1"/>
    <property type="molecule type" value="Genomic_DNA"/>
</dbReference>
<dbReference type="Gene3D" id="3.40.720.10">
    <property type="entry name" value="Alkaline Phosphatase, subunit A"/>
    <property type="match status" value="1"/>
</dbReference>
<dbReference type="InterPro" id="IPR000917">
    <property type="entry name" value="Sulfatase_N"/>
</dbReference>
<keyword evidence="4" id="KW-0732">Signal</keyword>
<keyword evidence="9" id="KW-1185">Reference proteome</keyword>
<comment type="caution">
    <text evidence="8">The sequence shown here is derived from an EMBL/GenBank/DDBJ whole genome shotgun (WGS) entry which is preliminary data.</text>
</comment>
<name>A0ABP8CDA4_9FLAO</name>